<name>A0AAV7T8H4_PLEWA</name>
<organism evidence="2 3">
    <name type="scientific">Pleurodeles waltl</name>
    <name type="common">Iberian ribbed newt</name>
    <dbReference type="NCBI Taxonomy" id="8319"/>
    <lineage>
        <taxon>Eukaryota</taxon>
        <taxon>Metazoa</taxon>
        <taxon>Chordata</taxon>
        <taxon>Craniata</taxon>
        <taxon>Vertebrata</taxon>
        <taxon>Euteleostomi</taxon>
        <taxon>Amphibia</taxon>
        <taxon>Batrachia</taxon>
        <taxon>Caudata</taxon>
        <taxon>Salamandroidea</taxon>
        <taxon>Salamandridae</taxon>
        <taxon>Pleurodelinae</taxon>
        <taxon>Pleurodeles</taxon>
    </lineage>
</organism>
<feature type="compositionally biased region" description="Polar residues" evidence="1">
    <location>
        <begin position="100"/>
        <end position="114"/>
    </location>
</feature>
<reference evidence="2" key="1">
    <citation type="journal article" date="2022" name="bioRxiv">
        <title>Sequencing and chromosome-scale assembly of the giantPleurodeles waltlgenome.</title>
        <authorList>
            <person name="Brown T."/>
            <person name="Elewa A."/>
            <person name="Iarovenko S."/>
            <person name="Subramanian E."/>
            <person name="Araus A.J."/>
            <person name="Petzold A."/>
            <person name="Susuki M."/>
            <person name="Suzuki K.-i.T."/>
            <person name="Hayashi T."/>
            <person name="Toyoda A."/>
            <person name="Oliveira C."/>
            <person name="Osipova E."/>
            <person name="Leigh N.D."/>
            <person name="Simon A."/>
            <person name="Yun M.H."/>
        </authorList>
    </citation>
    <scope>NUCLEOTIDE SEQUENCE</scope>
    <source>
        <strain evidence="2">20211129_DDA</strain>
        <tissue evidence="2">Liver</tissue>
    </source>
</reference>
<evidence type="ECO:0000256" key="1">
    <source>
        <dbReference type="SAM" id="MobiDB-lite"/>
    </source>
</evidence>
<protein>
    <submittedName>
        <fullName evidence="2">Uncharacterized protein</fullName>
    </submittedName>
</protein>
<proteinExistence type="predicted"/>
<keyword evidence="3" id="KW-1185">Reference proteome</keyword>
<dbReference type="Proteomes" id="UP001066276">
    <property type="component" value="Chromosome 4_1"/>
</dbReference>
<dbReference type="AlphaFoldDB" id="A0AAV7T8H4"/>
<evidence type="ECO:0000313" key="2">
    <source>
        <dbReference type="EMBL" id="KAJ1172715.1"/>
    </source>
</evidence>
<sequence length="114" mass="12703">MAPGGVVCGVPKDEEVEEVEELPPDLQKAVIITIPKQGKLKDRCESYRPIFLLNTEKKMLSNVLEESFVKASVGRRKNRENKMASATYAAPTEGRRMKMNSPSKSNNRSLKPSP</sequence>
<comment type="caution">
    <text evidence="2">The sequence shown here is derived from an EMBL/GenBank/DDBJ whole genome shotgun (WGS) entry which is preliminary data.</text>
</comment>
<accession>A0AAV7T8H4</accession>
<gene>
    <name evidence="2" type="ORF">NDU88_004559</name>
</gene>
<feature type="region of interest" description="Disordered" evidence="1">
    <location>
        <begin position="76"/>
        <end position="114"/>
    </location>
</feature>
<evidence type="ECO:0000313" key="3">
    <source>
        <dbReference type="Proteomes" id="UP001066276"/>
    </source>
</evidence>
<dbReference type="EMBL" id="JANPWB010000007">
    <property type="protein sequence ID" value="KAJ1172715.1"/>
    <property type="molecule type" value="Genomic_DNA"/>
</dbReference>